<evidence type="ECO:0000256" key="2">
    <source>
        <dbReference type="ARBA" id="ARBA00023002"/>
    </source>
</evidence>
<protein>
    <submittedName>
        <fullName evidence="5">Hydroxypyruvate reductase</fullName>
        <ecNumber evidence="5">1.1.1.81</ecNumber>
    </submittedName>
</protein>
<dbReference type="GO" id="GO:0016618">
    <property type="term" value="F:hydroxypyruvate reductase [NAD(P)H] activity"/>
    <property type="evidence" value="ECO:0007669"/>
    <property type="project" value="UniProtKB-EC"/>
</dbReference>
<dbReference type="InterPro" id="IPR006139">
    <property type="entry name" value="D-isomer_2_OHA_DH_cat_dom"/>
</dbReference>
<evidence type="ECO:0000313" key="6">
    <source>
        <dbReference type="Proteomes" id="UP000190837"/>
    </source>
</evidence>
<dbReference type="SUPFAM" id="SSF52283">
    <property type="entry name" value="Formate/glycerate dehydrogenase catalytic domain-like"/>
    <property type="match status" value="1"/>
</dbReference>
<keyword evidence="5" id="KW-0670">Pyruvate</keyword>
<feature type="domain" description="D-isomer specific 2-hydroxyacid dehydrogenase catalytic" evidence="4">
    <location>
        <begin position="25"/>
        <end position="103"/>
    </location>
</feature>
<dbReference type="Pfam" id="PF00389">
    <property type="entry name" value="2-Hacid_dh"/>
    <property type="match status" value="1"/>
</dbReference>
<dbReference type="AlphaFoldDB" id="A0A1C3H5H6"/>
<evidence type="ECO:0000259" key="4">
    <source>
        <dbReference type="Pfam" id="PF00389"/>
    </source>
</evidence>
<dbReference type="Proteomes" id="UP000190837">
    <property type="component" value="Unassembled WGS sequence"/>
</dbReference>
<sequence>MKAVFLDRNTFSPTIELPAPAGVTDWQVFEATANDTTTVVARLQGAQIAITNKVLMTREILAQLPDLRLIQVAATGINNIDAEACKTHGVQLCNVAGYSTTTVP</sequence>
<dbReference type="GO" id="GO:0051287">
    <property type="term" value="F:NAD binding"/>
    <property type="evidence" value="ECO:0007669"/>
    <property type="project" value="InterPro"/>
</dbReference>
<dbReference type="PANTHER" id="PTHR43761">
    <property type="entry name" value="D-ISOMER SPECIFIC 2-HYDROXYACID DEHYDROGENASE FAMILY PROTEIN (AFU_ORTHOLOGUE AFUA_1G13630)"/>
    <property type="match status" value="1"/>
</dbReference>
<evidence type="ECO:0000256" key="1">
    <source>
        <dbReference type="ARBA" id="ARBA00005854"/>
    </source>
</evidence>
<dbReference type="RefSeq" id="WP_256860993.1">
    <property type="nucleotide sequence ID" value="NZ_CP171111.1"/>
</dbReference>
<dbReference type="PANTHER" id="PTHR43761:SF1">
    <property type="entry name" value="D-ISOMER SPECIFIC 2-HYDROXYACID DEHYDROGENASE CATALYTIC DOMAIN-CONTAINING PROTEIN-RELATED"/>
    <property type="match status" value="1"/>
</dbReference>
<evidence type="ECO:0000313" key="5">
    <source>
        <dbReference type="EMBL" id="SAM66917.1"/>
    </source>
</evidence>
<name>A0A1C3H5H6_9GAMM</name>
<accession>A0A1C3H5H6</accession>
<keyword evidence="3" id="KW-0520">NAD</keyword>
<keyword evidence="2 5" id="KW-0560">Oxidoreductase</keyword>
<dbReference type="EC" id="1.1.1.81" evidence="5"/>
<dbReference type="InterPro" id="IPR050418">
    <property type="entry name" value="D-iso_2-hydroxyacid_DH_PdxB"/>
</dbReference>
<comment type="similarity">
    <text evidence="1">Belongs to the D-isomer specific 2-hydroxyacid dehydrogenase family.</text>
</comment>
<proteinExistence type="inferred from homology"/>
<reference evidence="6" key="1">
    <citation type="submission" date="2016-04" db="EMBL/GenBank/DDBJ databases">
        <authorList>
            <person name="Tagini F."/>
        </authorList>
    </citation>
    <scope>NUCLEOTIDE SEQUENCE [LARGE SCALE GENOMIC DNA]</scope>
    <source>
        <strain evidence="6">CHUV0807</strain>
    </source>
</reference>
<organism evidence="5 6">
    <name type="scientific">Cardiobacterium hominis</name>
    <dbReference type="NCBI Taxonomy" id="2718"/>
    <lineage>
        <taxon>Bacteria</taxon>
        <taxon>Pseudomonadati</taxon>
        <taxon>Pseudomonadota</taxon>
        <taxon>Gammaproteobacteria</taxon>
        <taxon>Cardiobacteriales</taxon>
        <taxon>Cardiobacteriaceae</taxon>
        <taxon>Cardiobacterium</taxon>
    </lineage>
</organism>
<evidence type="ECO:0000256" key="3">
    <source>
        <dbReference type="ARBA" id="ARBA00023027"/>
    </source>
</evidence>
<gene>
    <name evidence="5" type="ORF">CHUV0807_1683</name>
</gene>
<dbReference type="Gene3D" id="3.40.50.720">
    <property type="entry name" value="NAD(P)-binding Rossmann-like Domain"/>
    <property type="match status" value="1"/>
</dbReference>
<dbReference type="EMBL" id="FKLO01000055">
    <property type="protein sequence ID" value="SAM66917.1"/>
    <property type="molecule type" value="Genomic_DNA"/>
</dbReference>